<evidence type="ECO:0000256" key="1">
    <source>
        <dbReference type="SAM" id="MobiDB-lite"/>
    </source>
</evidence>
<dbReference type="AlphaFoldDB" id="A0A162JJ56"/>
<reference evidence="2 3" key="1">
    <citation type="journal article" date="2016" name="Genome Biol. Evol.">
        <title>Divergent and convergent evolution of fungal pathogenicity.</title>
        <authorList>
            <person name="Shang Y."/>
            <person name="Xiao G."/>
            <person name="Zheng P."/>
            <person name="Cen K."/>
            <person name="Zhan S."/>
            <person name="Wang C."/>
        </authorList>
    </citation>
    <scope>NUCLEOTIDE SEQUENCE [LARGE SCALE GENOMIC DNA]</scope>
    <source>
        <strain evidence="2 3">ARSEF 2679</strain>
    </source>
</reference>
<gene>
    <name evidence="2" type="ORF">ISF_03072</name>
</gene>
<dbReference type="GeneID" id="30019364"/>
<protein>
    <submittedName>
        <fullName evidence="2">Uncharacterized protein</fullName>
    </submittedName>
</protein>
<dbReference type="EMBL" id="AZHB01000005">
    <property type="protein sequence ID" value="OAA69802.1"/>
    <property type="molecule type" value="Genomic_DNA"/>
</dbReference>
<dbReference type="STRING" id="1081104.A0A162JJ56"/>
<sequence>MRQYPTVSLFVRPLCWTDQHTELLGTRFNELPICDAPMPVNEPGSQPSRGHMQPSKTITTLSETLTNILSHKLAQPAAMCNAVRTVMATLWPATFCRSFLGPDLPIYFGDRVYNEAARAQIMWAYPGVSFIESQTSSSSSLSTEAAYPDLDESQAWGRSQPRDEFESASVSVSEAQQSAFRRNLSGYPMVCYMGKDQLASIRRNMFRVVPGPKGNEPVYRLHRLRSKNVEPRNADEDSHVIAIMLSMAQKHFYPVSRTVSVFRKGRFPAKYAMPFRDLTLRVMTHDTETAEFIVYTGHITALFLERFRQPHRVPTAAKSDEDLGVQIDYARVPIWPILGLRERLGKALGEDLVGPFDPDAMETWEEDIVEAPSSSGGKRKRPALGEVVNDSFRESDEERPSQIRKKKQCIRRGPALQAAA</sequence>
<dbReference type="RefSeq" id="XP_018706406.1">
    <property type="nucleotide sequence ID" value="XM_018846678.1"/>
</dbReference>
<feature type="compositionally biased region" description="Basic and acidic residues" evidence="1">
    <location>
        <begin position="391"/>
        <end position="401"/>
    </location>
</feature>
<dbReference type="Proteomes" id="UP000076744">
    <property type="component" value="Unassembled WGS sequence"/>
</dbReference>
<proteinExistence type="predicted"/>
<organism evidence="2 3">
    <name type="scientific">Cordyceps fumosorosea (strain ARSEF 2679)</name>
    <name type="common">Isaria fumosorosea</name>
    <dbReference type="NCBI Taxonomy" id="1081104"/>
    <lineage>
        <taxon>Eukaryota</taxon>
        <taxon>Fungi</taxon>
        <taxon>Dikarya</taxon>
        <taxon>Ascomycota</taxon>
        <taxon>Pezizomycotina</taxon>
        <taxon>Sordariomycetes</taxon>
        <taxon>Hypocreomycetidae</taxon>
        <taxon>Hypocreales</taxon>
        <taxon>Cordycipitaceae</taxon>
        <taxon>Cordyceps</taxon>
    </lineage>
</organism>
<comment type="caution">
    <text evidence="2">The sequence shown here is derived from an EMBL/GenBank/DDBJ whole genome shotgun (WGS) entry which is preliminary data.</text>
</comment>
<name>A0A162JJ56_CORFA</name>
<evidence type="ECO:0000313" key="2">
    <source>
        <dbReference type="EMBL" id="OAA69802.1"/>
    </source>
</evidence>
<feature type="region of interest" description="Disordered" evidence="1">
    <location>
        <begin position="370"/>
        <end position="420"/>
    </location>
</feature>
<keyword evidence="3" id="KW-1185">Reference proteome</keyword>
<accession>A0A162JJ56</accession>
<dbReference type="OrthoDB" id="5236816at2759"/>
<evidence type="ECO:0000313" key="3">
    <source>
        <dbReference type="Proteomes" id="UP000076744"/>
    </source>
</evidence>